<dbReference type="FunFam" id="1.10.45.10:FF:000001">
    <property type="entry name" value="D-lactate dehydrogenase mitochondrial"/>
    <property type="match status" value="1"/>
</dbReference>
<evidence type="ECO:0000256" key="4">
    <source>
        <dbReference type="ARBA" id="ARBA00022827"/>
    </source>
</evidence>
<comment type="similarity">
    <text evidence="2">Belongs to the FAD-binding oxidoreductase/transferase type 4 family.</text>
</comment>
<dbReference type="FunFam" id="3.30.70.2740:FF:000001">
    <property type="entry name" value="D-lactate dehydrogenase mitochondrial"/>
    <property type="match status" value="1"/>
</dbReference>
<evidence type="ECO:0000259" key="6">
    <source>
        <dbReference type="PROSITE" id="PS51387"/>
    </source>
</evidence>
<dbReference type="Gene3D" id="3.30.70.2740">
    <property type="match status" value="1"/>
</dbReference>
<dbReference type="GO" id="GO:0071949">
    <property type="term" value="F:FAD binding"/>
    <property type="evidence" value="ECO:0007669"/>
    <property type="project" value="InterPro"/>
</dbReference>
<dbReference type="Gene3D" id="3.30.465.10">
    <property type="match status" value="1"/>
</dbReference>
<dbReference type="InterPro" id="IPR004113">
    <property type="entry name" value="FAD-bd_oxidored_4_C"/>
</dbReference>
<comment type="cofactor">
    <cofactor evidence="1">
        <name>FAD</name>
        <dbReference type="ChEBI" id="CHEBI:57692"/>
    </cofactor>
</comment>
<evidence type="ECO:0000256" key="1">
    <source>
        <dbReference type="ARBA" id="ARBA00001974"/>
    </source>
</evidence>
<evidence type="ECO:0000256" key="2">
    <source>
        <dbReference type="ARBA" id="ARBA00008000"/>
    </source>
</evidence>
<keyword evidence="4" id="KW-0274">FAD</keyword>
<dbReference type="Gene3D" id="1.10.45.10">
    <property type="entry name" value="Vanillyl-alcohol Oxidase, Chain A, domain 4"/>
    <property type="match status" value="1"/>
</dbReference>
<dbReference type="InterPro" id="IPR036318">
    <property type="entry name" value="FAD-bd_PCMH-like_sf"/>
</dbReference>
<dbReference type="InterPro" id="IPR051914">
    <property type="entry name" value="FAD-linked_OxidoTrans_Type4"/>
</dbReference>
<dbReference type="SUPFAM" id="SSF55103">
    <property type="entry name" value="FAD-linked oxidases, C-terminal domain"/>
    <property type="match status" value="1"/>
</dbReference>
<organism evidence="7 8">
    <name type="scientific">Desulfatibacillum alkenivorans DSM 16219</name>
    <dbReference type="NCBI Taxonomy" id="1121393"/>
    <lineage>
        <taxon>Bacteria</taxon>
        <taxon>Pseudomonadati</taxon>
        <taxon>Thermodesulfobacteriota</taxon>
        <taxon>Desulfobacteria</taxon>
        <taxon>Desulfobacterales</taxon>
        <taxon>Desulfatibacillaceae</taxon>
        <taxon>Desulfatibacillum</taxon>
    </lineage>
</organism>
<dbReference type="EMBL" id="FQZU01000057">
    <property type="protein sequence ID" value="SHL29076.1"/>
    <property type="molecule type" value="Genomic_DNA"/>
</dbReference>
<dbReference type="PANTHER" id="PTHR42934:SF3">
    <property type="entry name" value="D-LACTATE DEHYDROGENASE"/>
    <property type="match status" value="1"/>
</dbReference>
<dbReference type="AlphaFoldDB" id="A0A1M6ZEZ3"/>
<keyword evidence="3" id="KW-0285">Flavoprotein</keyword>
<dbReference type="InterPro" id="IPR016164">
    <property type="entry name" value="FAD-linked_Oxase-like_C"/>
</dbReference>
<reference evidence="8" key="1">
    <citation type="submission" date="2016-11" db="EMBL/GenBank/DDBJ databases">
        <authorList>
            <person name="Varghese N."/>
            <person name="Submissions S."/>
        </authorList>
    </citation>
    <scope>NUCLEOTIDE SEQUENCE [LARGE SCALE GENOMIC DNA]</scope>
    <source>
        <strain evidence="8">DSM 16219</strain>
    </source>
</reference>
<dbReference type="InterPro" id="IPR016166">
    <property type="entry name" value="FAD-bd_PCMH"/>
</dbReference>
<evidence type="ECO:0000256" key="5">
    <source>
        <dbReference type="ARBA" id="ARBA00023002"/>
    </source>
</evidence>
<proteinExistence type="inferred from homology"/>
<dbReference type="GO" id="GO:0016491">
    <property type="term" value="F:oxidoreductase activity"/>
    <property type="evidence" value="ECO:0007669"/>
    <property type="project" value="UniProtKB-KW"/>
</dbReference>
<dbReference type="InterPro" id="IPR006094">
    <property type="entry name" value="Oxid_FAD_bind_N"/>
</dbReference>
<dbReference type="Pfam" id="PF02913">
    <property type="entry name" value="FAD-oxidase_C"/>
    <property type="match status" value="1"/>
</dbReference>
<protein>
    <submittedName>
        <fullName evidence="7">Glycolate oxidase</fullName>
    </submittedName>
</protein>
<keyword evidence="8" id="KW-1185">Reference proteome</keyword>
<accession>A0A1M6ZEZ3</accession>
<dbReference type="OrthoDB" id="9811557at2"/>
<dbReference type="Pfam" id="PF01565">
    <property type="entry name" value="FAD_binding_4"/>
    <property type="match status" value="1"/>
</dbReference>
<dbReference type="PANTHER" id="PTHR42934">
    <property type="entry name" value="GLYCOLATE OXIDASE SUBUNIT GLCD"/>
    <property type="match status" value="1"/>
</dbReference>
<dbReference type="InterPro" id="IPR016171">
    <property type="entry name" value="Vanillyl_alc_oxidase_C-sub2"/>
</dbReference>
<gene>
    <name evidence="7" type="ORF">SAMN02745216_04963</name>
</gene>
<dbReference type="RefSeq" id="WP_073478936.1">
    <property type="nucleotide sequence ID" value="NZ_FQZU01000057.1"/>
</dbReference>
<dbReference type="PROSITE" id="PS51387">
    <property type="entry name" value="FAD_PCMH"/>
    <property type="match status" value="1"/>
</dbReference>
<evidence type="ECO:0000313" key="7">
    <source>
        <dbReference type="EMBL" id="SHL29076.1"/>
    </source>
</evidence>
<dbReference type="SUPFAM" id="SSF56176">
    <property type="entry name" value="FAD-binding/transporter-associated domain-like"/>
    <property type="match status" value="1"/>
</dbReference>
<dbReference type="InterPro" id="IPR016169">
    <property type="entry name" value="FAD-bd_PCMH_sub2"/>
</dbReference>
<evidence type="ECO:0000256" key="3">
    <source>
        <dbReference type="ARBA" id="ARBA00022630"/>
    </source>
</evidence>
<name>A0A1M6ZEZ3_9BACT</name>
<dbReference type="Proteomes" id="UP000183994">
    <property type="component" value="Unassembled WGS sequence"/>
</dbReference>
<dbReference type="STRING" id="1121393.SAMN02745216_04963"/>
<keyword evidence="5" id="KW-0560">Oxidoreductase</keyword>
<evidence type="ECO:0000313" key="8">
    <source>
        <dbReference type="Proteomes" id="UP000183994"/>
    </source>
</evidence>
<sequence>MRGLQKDLAELVSRDSVKTDPEDLFAYQSDATHYFAKRKPDAVVLPATTKEVAAVLSYANKNQIPVTPRGAGSGLSGGCTPVKGGIVLDMKRMNKIREINRGNMTATVDAGVVLGDFHKTVESQGLFYPPDPQSMTVCTIGGNVATRAGGPRGVKYGTTPHYVLGVEAVLPDGYVIQAGGKCVKQSVGYDITHLLAGSEGTLGVITKAHLRIMPLPPFHRTALVTCKSIENAAEMIAEIIAAGTVPAMLELLMGISVHVMNSMISPPAPTDGEAYLLMDIDGSEGQVREDAETLKAICNDMGAMEVRVIEDEKEAATYWKARASLYPLALTMAKKVVAEDVTVPRDKVPAFVREVQAMAGRLGLLVGLSGHAGDGNMHPSILYGEVNEEQEKLARKAIAQIVKTGLALGGTISGEHGIGLHKSEYLEWDLGGAQIELMKRVKKAFDPNGIMNPGKLWLQGGE</sequence>
<feature type="domain" description="FAD-binding PCMH-type" evidence="6">
    <location>
        <begin position="36"/>
        <end position="215"/>
    </location>
</feature>